<dbReference type="Proteomes" id="UP000466345">
    <property type="component" value="Unassembled WGS sequence"/>
</dbReference>
<sequence length="148" mass="16184">MTHHSPGAPCPDYTVSTEAMRWQPAPQTPSLDDLHAQALNVTPVDTTDPCHQCDADPGDECPTGCPARESAAVDAVREALRPHDLPALCALWQQAAAEDDDEHPDTSAPVVIALYDEMEHRAGRPAIRRWTDAEQEQGRTLDPLPYLN</sequence>
<proteinExistence type="predicted"/>
<dbReference type="EMBL" id="WEGJ01000029">
    <property type="protein sequence ID" value="MQY15127.1"/>
    <property type="molecule type" value="Genomic_DNA"/>
</dbReference>
<feature type="region of interest" description="Disordered" evidence="1">
    <location>
        <begin position="123"/>
        <end position="148"/>
    </location>
</feature>
<protein>
    <submittedName>
        <fullName evidence="2">Uncharacterized protein</fullName>
    </submittedName>
</protein>
<dbReference type="RefSeq" id="WP_153455969.1">
    <property type="nucleotide sequence ID" value="NZ_WEGJ01000029.1"/>
</dbReference>
<comment type="caution">
    <text evidence="2">The sequence shown here is derived from an EMBL/GenBank/DDBJ whole genome shotgun (WGS) entry which is preliminary data.</text>
</comment>
<organism evidence="2 3">
    <name type="scientific">Streptomyces smaragdinus</name>
    <dbReference type="NCBI Taxonomy" id="2585196"/>
    <lineage>
        <taxon>Bacteria</taxon>
        <taxon>Bacillati</taxon>
        <taxon>Actinomycetota</taxon>
        <taxon>Actinomycetes</taxon>
        <taxon>Kitasatosporales</taxon>
        <taxon>Streptomycetaceae</taxon>
        <taxon>Streptomyces</taxon>
    </lineage>
</organism>
<name>A0A7K0CNR0_9ACTN</name>
<dbReference type="AlphaFoldDB" id="A0A7K0CNR0"/>
<evidence type="ECO:0000256" key="1">
    <source>
        <dbReference type="SAM" id="MobiDB-lite"/>
    </source>
</evidence>
<accession>A0A7K0CNR0</accession>
<reference evidence="2 3" key="1">
    <citation type="submission" date="2019-10" db="EMBL/GenBank/DDBJ databases">
        <title>Streptomyces smaragdinus sp. nov. and Streptomyces fabii sp. nov., isolated from the gut of fungus growing-termite Macrotermes natalensis.</title>
        <authorList>
            <person name="Schwitalla J."/>
            <person name="Benndorf R."/>
            <person name="Martin K."/>
            <person name="De Beer W."/>
            <person name="Kaster A.-K."/>
            <person name="Vollmers J."/>
            <person name="Poulsen M."/>
            <person name="Beemelmanns C."/>
        </authorList>
    </citation>
    <scope>NUCLEOTIDE SEQUENCE [LARGE SCALE GENOMIC DNA]</scope>
    <source>
        <strain evidence="2 3">RB5</strain>
    </source>
</reference>
<feature type="compositionally biased region" description="Basic and acidic residues" evidence="1">
    <location>
        <begin position="129"/>
        <end position="139"/>
    </location>
</feature>
<keyword evidence="3" id="KW-1185">Reference proteome</keyword>
<evidence type="ECO:0000313" key="3">
    <source>
        <dbReference type="Proteomes" id="UP000466345"/>
    </source>
</evidence>
<evidence type="ECO:0000313" key="2">
    <source>
        <dbReference type="EMBL" id="MQY15127.1"/>
    </source>
</evidence>
<gene>
    <name evidence="2" type="ORF">SRB5_53050</name>
</gene>